<dbReference type="InterPro" id="IPR045857">
    <property type="entry name" value="O16G_dom_2"/>
</dbReference>
<evidence type="ECO:0000256" key="3">
    <source>
        <dbReference type="ARBA" id="ARBA00023295"/>
    </source>
</evidence>
<evidence type="ECO:0000313" key="5">
    <source>
        <dbReference type="EMBL" id="MBI6872436.1"/>
    </source>
</evidence>
<feature type="domain" description="Glycosyl hydrolase family 13 catalytic" evidence="4">
    <location>
        <begin position="138"/>
        <end position="526"/>
    </location>
</feature>
<evidence type="ECO:0000256" key="2">
    <source>
        <dbReference type="ARBA" id="ARBA00022801"/>
    </source>
</evidence>
<evidence type="ECO:0000256" key="1">
    <source>
        <dbReference type="ARBA" id="ARBA00008061"/>
    </source>
</evidence>
<reference evidence="5" key="1">
    <citation type="submission" date="2020-12" db="EMBL/GenBank/DDBJ databases">
        <title>Clostridium thailandense sp. nov., a novel acetogenic bacterium isolated from peat land soil in Thailand.</title>
        <authorList>
            <person name="Chaikitkaew S."/>
            <person name="Birkeland N.K."/>
        </authorList>
    </citation>
    <scope>NUCLEOTIDE SEQUENCE</scope>
    <source>
        <strain evidence="5">DSM 17425</strain>
    </source>
</reference>
<dbReference type="InterPro" id="IPR017853">
    <property type="entry name" value="GH"/>
</dbReference>
<comment type="similarity">
    <text evidence="1">Belongs to the glycosyl hydrolase 13 family.</text>
</comment>
<comment type="caution">
    <text evidence="5">The sequence shown here is derived from an EMBL/GenBank/DDBJ whole genome shotgun (WGS) entry which is preliminary data.</text>
</comment>
<dbReference type="InterPro" id="IPR014756">
    <property type="entry name" value="Ig_E-set"/>
</dbReference>
<dbReference type="InterPro" id="IPR013780">
    <property type="entry name" value="Glyco_hydro_b"/>
</dbReference>
<name>A0A934HQ71_9CLOT</name>
<dbReference type="CDD" id="cd02857">
    <property type="entry name" value="E_set_CDase_PDE_N"/>
    <property type="match status" value="1"/>
</dbReference>
<dbReference type="Gene3D" id="2.60.40.1180">
    <property type="entry name" value="Golgi alpha-mannosidase II"/>
    <property type="match status" value="1"/>
</dbReference>
<dbReference type="AlphaFoldDB" id="A0A934HQ71"/>
<dbReference type="SUPFAM" id="SSF51445">
    <property type="entry name" value="(Trans)glycosidases"/>
    <property type="match status" value="1"/>
</dbReference>
<dbReference type="Gene3D" id="3.90.400.10">
    <property type="entry name" value="Oligo-1,6-glucosidase, Domain 2"/>
    <property type="match status" value="1"/>
</dbReference>
<dbReference type="GO" id="GO:0005975">
    <property type="term" value="P:carbohydrate metabolic process"/>
    <property type="evidence" value="ECO:0007669"/>
    <property type="project" value="InterPro"/>
</dbReference>
<evidence type="ECO:0000259" key="4">
    <source>
        <dbReference type="SMART" id="SM00642"/>
    </source>
</evidence>
<dbReference type="Proteomes" id="UP000622687">
    <property type="component" value="Unassembled WGS sequence"/>
</dbReference>
<dbReference type="EMBL" id="JAEEGB010000006">
    <property type="protein sequence ID" value="MBI6872436.1"/>
    <property type="molecule type" value="Genomic_DNA"/>
</dbReference>
<dbReference type="InterPro" id="IPR004185">
    <property type="entry name" value="Glyco_hydro_13_lg-like_dom"/>
</dbReference>
<dbReference type="Pfam" id="PF00128">
    <property type="entry name" value="Alpha-amylase"/>
    <property type="match status" value="1"/>
</dbReference>
<sequence length="623" mass="73284">MDYYIKHNSWEEKFRKPFGAVQSGEKVYINLEAENFSKAELVLIYFDGTEEDIELSSKKINEELYNYFTEINIREDYKGLIKYHFKLYKDCRVIYYGNNLDVLGGEGRVYQNSPKSYQITVYKDFKVPIWFKEGIVYQIFVDRFRNGNKDGKVDNPKKNSFIYGTWQDEPMYIRDASGKVVRWDFYGGNLKGVIEKLEYLKNLGVDIIYLNPIFEASSNHKYDTANYKSIDPMFGDENIFKELCHKAEQLGIKIILDGVFNHTGSDSIYFNKFGNYPSLGAYQSKSSTYYKWYIFSEYPDKYECWWGIDNHPSIDEMNEDYINFIIKDKDSVINKWMKLGASGWRLDVADELPDEFIKLIKSHIKEIKEDSVLIGEVWEDASNKISYSRKRQYLFGEELDSVTNYPFRNLVISFINSQITAADFIRNIMSLYENYPIECFYSNLNILGTHDTERILTSIDKDNRKNMYKLIMALSIQMTIPGVPLIYYGDEAGLTGGKDPLNRKPYPWEHENIDIYNIYKAAIRLRKKHEFFIKGDLSFHDINEDILCYERNYGKTKAIIIINKSEEKSYNIRLKSLGLEGYQHIEDLSIDINKLLDEELVEKDIISEHVKINPLETKIYKFI</sequence>
<dbReference type="PANTHER" id="PTHR10357">
    <property type="entry name" value="ALPHA-AMYLASE FAMILY MEMBER"/>
    <property type="match status" value="1"/>
</dbReference>
<dbReference type="InterPro" id="IPR013783">
    <property type="entry name" value="Ig-like_fold"/>
</dbReference>
<dbReference type="CDD" id="cd11338">
    <property type="entry name" value="AmyAc_CMD"/>
    <property type="match status" value="1"/>
</dbReference>
<accession>A0A934HQ71</accession>
<keyword evidence="3" id="KW-0326">Glycosidase</keyword>
<dbReference type="RefSeq" id="WP_211141937.1">
    <property type="nucleotide sequence ID" value="NZ_JAEEGB010000006.1"/>
</dbReference>
<evidence type="ECO:0000313" key="6">
    <source>
        <dbReference type="Proteomes" id="UP000622687"/>
    </source>
</evidence>
<dbReference type="PANTHER" id="PTHR10357:SF210">
    <property type="entry name" value="MALTODEXTRIN GLUCOSIDASE"/>
    <property type="match status" value="1"/>
</dbReference>
<dbReference type="InterPro" id="IPR006047">
    <property type="entry name" value="GH13_cat_dom"/>
</dbReference>
<dbReference type="SMART" id="SM00642">
    <property type="entry name" value="Aamy"/>
    <property type="match status" value="1"/>
</dbReference>
<keyword evidence="6" id="KW-1185">Reference proteome</keyword>
<protein>
    <submittedName>
        <fullName evidence="5">Glycoside hydrolase family 13 protein</fullName>
    </submittedName>
</protein>
<keyword evidence="2 5" id="KW-0378">Hydrolase</keyword>
<organism evidence="5 6">
    <name type="scientific">Clostridium aciditolerans</name>
    <dbReference type="NCBI Taxonomy" id="339861"/>
    <lineage>
        <taxon>Bacteria</taxon>
        <taxon>Bacillati</taxon>
        <taxon>Bacillota</taxon>
        <taxon>Clostridia</taxon>
        <taxon>Eubacteriales</taxon>
        <taxon>Clostridiaceae</taxon>
        <taxon>Clostridium</taxon>
    </lineage>
</organism>
<dbReference type="Gene3D" id="2.60.40.10">
    <property type="entry name" value="Immunoglobulins"/>
    <property type="match status" value="1"/>
</dbReference>
<dbReference type="Gene3D" id="3.20.20.80">
    <property type="entry name" value="Glycosidases"/>
    <property type="match status" value="1"/>
</dbReference>
<gene>
    <name evidence="5" type="ORF">I6U51_06900</name>
</gene>
<dbReference type="SUPFAM" id="SSF81296">
    <property type="entry name" value="E set domains"/>
    <property type="match status" value="1"/>
</dbReference>
<dbReference type="GO" id="GO:0004553">
    <property type="term" value="F:hydrolase activity, hydrolyzing O-glycosyl compounds"/>
    <property type="evidence" value="ECO:0007669"/>
    <property type="project" value="InterPro"/>
</dbReference>
<proteinExistence type="inferred from homology"/>
<dbReference type="SUPFAM" id="SSF51011">
    <property type="entry name" value="Glycosyl hydrolase domain"/>
    <property type="match status" value="1"/>
</dbReference>